<dbReference type="Pfam" id="PF13191">
    <property type="entry name" value="AAA_16"/>
    <property type="match status" value="1"/>
</dbReference>
<dbReference type="InterPro" id="IPR011717">
    <property type="entry name" value="TPR-4"/>
</dbReference>
<dbReference type="GO" id="GO:0005737">
    <property type="term" value="C:cytoplasm"/>
    <property type="evidence" value="ECO:0007669"/>
    <property type="project" value="TreeGrafter"/>
</dbReference>
<dbReference type="Pfam" id="PF00211">
    <property type="entry name" value="Guanylate_cyc"/>
    <property type="match status" value="1"/>
</dbReference>
<dbReference type="PROSITE" id="PS50125">
    <property type="entry name" value="GUANYLATE_CYCLASE_2"/>
    <property type="match status" value="1"/>
</dbReference>
<dbReference type="SMART" id="SM00028">
    <property type="entry name" value="TPR"/>
    <property type="match status" value="7"/>
</dbReference>
<gene>
    <name evidence="4" type="ORF">FJZ47_06445</name>
</gene>
<dbReference type="SMART" id="SM00044">
    <property type="entry name" value="CYCc"/>
    <property type="match status" value="1"/>
</dbReference>
<protein>
    <submittedName>
        <fullName evidence="4">Tetratricopeptide repeat protein</fullName>
    </submittedName>
</protein>
<evidence type="ECO:0000313" key="4">
    <source>
        <dbReference type="EMBL" id="MBM3223424.1"/>
    </source>
</evidence>
<dbReference type="GO" id="GO:0005524">
    <property type="term" value="F:ATP binding"/>
    <property type="evidence" value="ECO:0007669"/>
    <property type="project" value="UniProtKB-KW"/>
</dbReference>
<organism evidence="4 5">
    <name type="scientific">Tectimicrobiota bacterium</name>
    <dbReference type="NCBI Taxonomy" id="2528274"/>
    <lineage>
        <taxon>Bacteria</taxon>
        <taxon>Pseudomonadati</taxon>
        <taxon>Nitrospinota/Tectimicrobiota group</taxon>
        <taxon>Candidatus Tectimicrobiota</taxon>
    </lineage>
</organism>
<sequence length="1139" mass="125523">MDFVTVVDQALALLRQRGRVAYRTLKRHFQLDDEALEDLKVELIDSQRLAIDEQGTVLVWTGATAAPPAPAALPAPAAAPLGYTPPYLAEKILTSRRALEGERKQVTVLFADLKGSMELLADRDPEEARQPLDPVLERLMAAVHRYEGTVNQVMGDGIMALFGAPMAHEDHAVRACYAALHMQAAIGQYAEALRRQQGLDVQIRVGLNSGEVVVRAIGNDLHMDYTAIGQTTHLAARLEQLARPGTTLLTADTLRLVEGYVEVTPLGPVPVKGLPEPVAVYELLRAGPVRSRLQAAVARGLTRFVGRDTELEHLRQALTRAGAGQGQVVAGVGEAGVGKSRLFYEFTRSHHTHDWLLLASHSVSYGKATAYLPVLDLLKGYFQIDPQDDVRRRREKVTGKLLTLDRALEPTLPALLALLEVPVEDPQWQAFDPPQRRRRTLEAIKHLLLHESQVQPLCLVFEDLHWIDAETQALLDNLVESLPTARLLLLVNYRPEYQHGWGSKTSYTQLRLDPLPPASADAFLQALLGSDPGFDSLKQLLIARTQGNPFFLEESVRTLVETEVLVGERGVYRLARPQEGLQVPATVQAVLAARIDRLPPEDKRLLQTAAVIGTEVPWPLLQAIADEPDEALHRGLAHLQAAEFLYETSLFPERAYTFKHALTHEVAYGGLLRERQRLLHGRIVVAMEQHGADQLADQVERLAHHALRGEVWDKAVAYCRQAGDKAVARSASREAVTCFEQALVALEHLPEGCERQEQAIDVRFGLRQALTPRLEYGRLLTYLREAEMLAEALGDQHRLGWGAAYMIDCFGATGDLQHAVEAGQRALALAGTLKDAALQVVTHLFLGRVYHRLGDYPQAIDLLRQNLVPLEGALLREHFGLPGLPSVMSRVALAQCLAELGAFTEGLAHAEESLRIAEAVNHPDSLSQACRGIGDVYLRKGALHQAIPCLERGLEVSRAWDMPLRFYLVSSILGYAYVLSGRLSEALPLLEQSASTEVTGIVRGRVDVWLSEAYLRLGRLDEALAVVERDLEVCRTHAHQGDQAWALRLLGEIHAHRQPPQAELAAAAYHEALALAEELGMRPLQAHCHLGLGTLYATAGQAEPARAELSTAIAMYQAMDMTFWLPQAEAMLAQGEESP</sequence>
<feature type="domain" description="Guanylate cyclase" evidence="3">
    <location>
        <begin position="107"/>
        <end position="239"/>
    </location>
</feature>
<dbReference type="Gene3D" id="3.40.50.300">
    <property type="entry name" value="P-loop containing nucleotide triphosphate hydrolases"/>
    <property type="match status" value="1"/>
</dbReference>
<dbReference type="Gene3D" id="1.25.40.10">
    <property type="entry name" value="Tetratricopeptide repeat domain"/>
    <property type="match status" value="2"/>
</dbReference>
<dbReference type="Gene3D" id="3.30.70.1230">
    <property type="entry name" value="Nucleotide cyclase"/>
    <property type="match status" value="1"/>
</dbReference>
<dbReference type="GO" id="GO:0035556">
    <property type="term" value="P:intracellular signal transduction"/>
    <property type="evidence" value="ECO:0007669"/>
    <property type="project" value="InterPro"/>
</dbReference>
<dbReference type="GO" id="GO:0009190">
    <property type="term" value="P:cyclic nucleotide biosynthetic process"/>
    <property type="evidence" value="ECO:0007669"/>
    <property type="project" value="InterPro"/>
</dbReference>
<dbReference type="AlphaFoldDB" id="A0A938B1Y0"/>
<evidence type="ECO:0000256" key="1">
    <source>
        <dbReference type="ARBA" id="ARBA00022741"/>
    </source>
</evidence>
<dbReference type="InterPro" id="IPR001054">
    <property type="entry name" value="A/G_cyclase"/>
</dbReference>
<dbReference type="InterPro" id="IPR027417">
    <property type="entry name" value="P-loop_NTPase"/>
</dbReference>
<dbReference type="SUPFAM" id="SSF55073">
    <property type="entry name" value="Nucleotide cyclase"/>
    <property type="match status" value="1"/>
</dbReference>
<dbReference type="InterPro" id="IPR029787">
    <property type="entry name" value="Nucleotide_cyclase"/>
</dbReference>
<dbReference type="SUPFAM" id="SSF48452">
    <property type="entry name" value="TPR-like"/>
    <property type="match status" value="2"/>
</dbReference>
<dbReference type="Pfam" id="PF13424">
    <property type="entry name" value="TPR_12"/>
    <property type="match status" value="1"/>
</dbReference>
<evidence type="ECO:0000313" key="5">
    <source>
        <dbReference type="Proteomes" id="UP000712673"/>
    </source>
</evidence>
<dbReference type="GO" id="GO:0004016">
    <property type="term" value="F:adenylate cyclase activity"/>
    <property type="evidence" value="ECO:0007669"/>
    <property type="project" value="TreeGrafter"/>
</dbReference>
<evidence type="ECO:0000256" key="2">
    <source>
        <dbReference type="ARBA" id="ARBA00022840"/>
    </source>
</evidence>
<name>A0A938B1Y0_UNCTE</name>
<accession>A0A938B1Y0</accession>
<dbReference type="Pfam" id="PF13176">
    <property type="entry name" value="TPR_7"/>
    <property type="match status" value="1"/>
</dbReference>
<dbReference type="EMBL" id="VGLS01000141">
    <property type="protein sequence ID" value="MBM3223424.1"/>
    <property type="molecule type" value="Genomic_DNA"/>
</dbReference>
<dbReference type="PANTHER" id="PTHR16305">
    <property type="entry name" value="TESTICULAR SOLUBLE ADENYLYL CYCLASE"/>
    <property type="match status" value="1"/>
</dbReference>
<comment type="caution">
    <text evidence="4">The sequence shown here is derived from an EMBL/GenBank/DDBJ whole genome shotgun (WGS) entry which is preliminary data.</text>
</comment>
<dbReference type="InterPro" id="IPR019734">
    <property type="entry name" value="TPR_rpt"/>
</dbReference>
<dbReference type="PANTHER" id="PTHR16305:SF28">
    <property type="entry name" value="GUANYLATE CYCLASE DOMAIN-CONTAINING PROTEIN"/>
    <property type="match status" value="1"/>
</dbReference>
<keyword evidence="1" id="KW-0547">Nucleotide-binding</keyword>
<proteinExistence type="predicted"/>
<evidence type="ECO:0000259" key="3">
    <source>
        <dbReference type="PROSITE" id="PS50125"/>
    </source>
</evidence>
<dbReference type="InterPro" id="IPR011990">
    <property type="entry name" value="TPR-like_helical_dom_sf"/>
</dbReference>
<dbReference type="CDD" id="cd07302">
    <property type="entry name" value="CHD"/>
    <property type="match status" value="1"/>
</dbReference>
<dbReference type="SUPFAM" id="SSF52540">
    <property type="entry name" value="P-loop containing nucleoside triphosphate hydrolases"/>
    <property type="match status" value="1"/>
</dbReference>
<dbReference type="InterPro" id="IPR041664">
    <property type="entry name" value="AAA_16"/>
</dbReference>
<dbReference type="GO" id="GO:0042802">
    <property type="term" value="F:identical protein binding"/>
    <property type="evidence" value="ECO:0007669"/>
    <property type="project" value="InterPro"/>
</dbReference>
<keyword evidence="2" id="KW-0067">ATP-binding</keyword>
<dbReference type="Proteomes" id="UP000712673">
    <property type="component" value="Unassembled WGS sequence"/>
</dbReference>
<dbReference type="Pfam" id="PF07721">
    <property type="entry name" value="TPR_4"/>
    <property type="match status" value="1"/>
</dbReference>
<reference evidence="4" key="1">
    <citation type="submission" date="2019-03" db="EMBL/GenBank/DDBJ databases">
        <title>Lake Tanganyika Metagenome-Assembled Genomes (MAGs).</title>
        <authorList>
            <person name="Tran P."/>
        </authorList>
    </citation>
    <scope>NUCLEOTIDE SEQUENCE</scope>
    <source>
        <strain evidence="4">K_DeepCast_65m_m2_066</strain>
    </source>
</reference>